<gene>
    <name evidence="4" type="ORF">EYB31_19780</name>
</gene>
<dbReference type="EMBL" id="SIRE01000014">
    <property type="protein sequence ID" value="TBL76246.1"/>
    <property type="molecule type" value="Genomic_DNA"/>
</dbReference>
<evidence type="ECO:0000256" key="1">
    <source>
        <dbReference type="SAM" id="Coils"/>
    </source>
</evidence>
<dbReference type="Pfam" id="PF10145">
    <property type="entry name" value="PhageMin_Tail"/>
    <property type="match status" value="1"/>
</dbReference>
<keyword evidence="2" id="KW-1133">Transmembrane helix</keyword>
<dbReference type="OrthoDB" id="2476793at2"/>
<keyword evidence="2" id="KW-0812">Transmembrane</keyword>
<accession>A0A4Q9DQ96</accession>
<feature type="transmembrane region" description="Helical" evidence="2">
    <location>
        <begin position="442"/>
        <end position="463"/>
    </location>
</feature>
<evidence type="ECO:0000259" key="3">
    <source>
        <dbReference type="Pfam" id="PF10145"/>
    </source>
</evidence>
<dbReference type="NCBIfam" id="TIGR01760">
    <property type="entry name" value="tape_meas_TP901"/>
    <property type="match status" value="1"/>
</dbReference>
<evidence type="ECO:0000313" key="5">
    <source>
        <dbReference type="Proteomes" id="UP000293142"/>
    </source>
</evidence>
<evidence type="ECO:0000256" key="2">
    <source>
        <dbReference type="SAM" id="Phobius"/>
    </source>
</evidence>
<feature type="coiled-coil region" evidence="1">
    <location>
        <begin position="51"/>
        <end position="102"/>
    </location>
</feature>
<feature type="coiled-coil region" evidence="1">
    <location>
        <begin position="533"/>
        <end position="560"/>
    </location>
</feature>
<dbReference type="Proteomes" id="UP000293142">
    <property type="component" value="Unassembled WGS sequence"/>
</dbReference>
<dbReference type="RefSeq" id="WP_131015152.1">
    <property type="nucleotide sequence ID" value="NZ_SIRE01000014.1"/>
</dbReference>
<feature type="domain" description="Phage tail tape measure protein" evidence="3">
    <location>
        <begin position="154"/>
        <end position="359"/>
    </location>
</feature>
<evidence type="ECO:0000313" key="4">
    <source>
        <dbReference type="EMBL" id="TBL76246.1"/>
    </source>
</evidence>
<name>A0A4Q9DQ96_9BACL</name>
<keyword evidence="5" id="KW-1185">Reference proteome</keyword>
<sequence length="1761" mass="196542">MADDLRVVITGSLNSAKTIENINAAIASLASKINAMKITVDIPKQIFQKIIESHTASIEKLKNMYKEYIKQAEAVKTIGQNLEEMTKAAAEQSAVIAQLAENLANYAGTQLDDTTNSFFIDGIQYVNELYKALSEISVITGKTVQEVNQLGAEYQKLGETLRVSSLELTQNAAVLFKQGLSEAEVRTRLETVTKFSKIASADFKQSADSIDATASLMNVSAEKASDTLVFLSGATKTAAEDLAAGFQKMGSSASAIKLPFEFAASMLGALTDKTHENTGLLAEALNKMFTRFQMLEQTGTTQDGQSVFDINKALQSANVNLLDQQGGLREYKEILTDLGQSWGTLSGSQQAYIAIALGGADQQLRFQQVMQTMPETIRAYDGSLKAAGETNQKYALYTDSTHAHMERFKNAMEGMWQQAFDSESIRIMIDAFTGLMRVLDGLATVTPTFLITLAAIGTAGALLVTDLKTLTVAVLTLGRGLTALGVEADAAKLALRGLAISTVFGAALAIVGLVVEKIVEAFSSAKDAQEQYANKLNESIATTEQNISALEKLNKQYRDSSNTQEQLIKIREQMAGMMPEIIDHFDSEGKAVYKNSQQIEELIKQEKELNRQRKEVAANTVAEGLSNSAQSIDASEKKIAKLEPELNYNKTRLEALKFAEKYMNDNKLGTSAAQNSPDYSEKMMDLNAQVKAIFKANKIDIGETFLASELIDSGVTNAVEKARLQLGKLSGTIKEEKENINSNLSKFFSGFQTINDNFIEQSGSTDKNLKAFLDKFSNAFLQSSDINGKNYQEVIGNYRNLSEQIGKAMLEKKIDLGKMIETRDFSQLQQVFQDNGISVGLLNTVLQDYKSNINSSALETEKAQEKFRNLNTAISGTEKSMGSLKSAYQTLQNGEQLSIETTVKLADEFPEIRKYLLEHNGLIEDKGAKLQEVANIERSNRLKEAKDLLDSVTDTYNSLENKRNLYKQFYEKINPKSLNPLLFSPSFTSKFGKLDSKASLSPEEEKQSQALKKEMEDLQLRIKLLSEPIDLSSKSKSGTSSSAADALKEALEYQDVTKEQIDQYNEEYEIRSKNLGLAKEEIDVLDKKKDYNKALSKTVELLQKQLETQNILSKAREDIEAAMQTAKSKSNLSDLDTDSWFYDNGEASLAYKDYLNSFAERSQAVHDNKALSIKDRNEEIESIKQEQKAIEALFGVLSQYQKALNDNSQKSKALQTAMDSSGETISKYNMQQVDDKFSVSKNWIDNERSSGTLSLVEQIEAWRRVVANHNEQSEFTQNMIISIKTAYADNPEEAERQIQAIRDANVKKQKEALGEIDKLHKEVIEGGAQREKDQLEKRKQAAKDIVDAYKKSLETQRDAELKGYETSIKAEEKRHQKAIQNLDDEMSRFEQNVNDQLRLLDRQNETADYQDSLKTKQDESQKIQSQINVLKLDDSIEAAARRKELEEQLNANLLEIEKMKENRSRTVQKEALQDTLDNKKREVDASKKSEDQIYDTTTNSLNSLKEIRQQYWDNVLNNDLHYTQMQEDIVNGHYGTLLEDLNKFKNELPNITTALGNTIADGYISQLQRAIDMTKMLTNGQIPNTTATSIDSPGSLERKNADFKTYLQNKLKWQWIYDATGETNSAEQLKLSSANNDFRKTWSFPDLSYEEALNYYETGVHFATGGMTPSFGSRPKLAWLDEKELVLNQSDTFNLLKVVDFTRNLISKITVPSFSQLLPRAAAAGDVSYNLTLHIDSVVGDKTGGQTVFNEIVKGLQKMGK</sequence>
<organism evidence="4 5">
    <name type="scientific">Paenibacillus thalictri</name>
    <dbReference type="NCBI Taxonomy" id="2527873"/>
    <lineage>
        <taxon>Bacteria</taxon>
        <taxon>Bacillati</taxon>
        <taxon>Bacillota</taxon>
        <taxon>Bacilli</taxon>
        <taxon>Bacillales</taxon>
        <taxon>Paenibacillaceae</taxon>
        <taxon>Paenibacillus</taxon>
    </lineage>
</organism>
<keyword evidence="1" id="KW-0175">Coiled coil</keyword>
<feature type="coiled-coil region" evidence="1">
    <location>
        <begin position="1442"/>
        <end position="1489"/>
    </location>
</feature>
<comment type="caution">
    <text evidence="4">The sequence shown here is derived from an EMBL/GenBank/DDBJ whole genome shotgun (WGS) entry which is preliminary data.</text>
</comment>
<feature type="transmembrane region" description="Helical" evidence="2">
    <location>
        <begin position="493"/>
        <end position="515"/>
    </location>
</feature>
<keyword evidence="2" id="KW-0472">Membrane</keyword>
<protein>
    <submittedName>
        <fullName evidence="4">Phage tail tape measure protein</fullName>
    </submittedName>
</protein>
<feature type="coiled-coil region" evidence="1">
    <location>
        <begin position="1332"/>
        <end position="1399"/>
    </location>
</feature>
<proteinExistence type="predicted"/>
<dbReference type="InterPro" id="IPR010090">
    <property type="entry name" value="Phage_tape_meas"/>
</dbReference>
<reference evidence="4 5" key="1">
    <citation type="submission" date="2019-02" db="EMBL/GenBank/DDBJ databases">
        <title>Paenibacillus sp. nov., isolated from surface-sterilized tissue of Thalictrum simplex L.</title>
        <authorList>
            <person name="Tuo L."/>
        </authorList>
    </citation>
    <scope>NUCLEOTIDE SEQUENCE [LARGE SCALE GENOMIC DNA]</scope>
    <source>
        <strain evidence="4 5">N2SHLJ1</strain>
    </source>
</reference>